<evidence type="ECO:0000313" key="1">
    <source>
        <dbReference type="EMBL" id="GBO36923.1"/>
    </source>
</evidence>
<proteinExistence type="predicted"/>
<evidence type="ECO:0000313" key="3">
    <source>
        <dbReference type="Proteomes" id="UP000499080"/>
    </source>
</evidence>
<comment type="caution">
    <text evidence="2">The sequence shown here is derived from an EMBL/GenBank/DDBJ whole genome shotgun (WGS) entry which is preliminary data.</text>
</comment>
<protein>
    <submittedName>
        <fullName evidence="2">Uncharacterized protein</fullName>
    </submittedName>
</protein>
<evidence type="ECO:0000313" key="2">
    <source>
        <dbReference type="EMBL" id="GBO36924.1"/>
    </source>
</evidence>
<gene>
    <name evidence="2" type="ORF">AVEN_181675_1</name>
    <name evidence="1" type="ORF">AVEN_70628_1</name>
</gene>
<accession>A0A4Y2WK00</accession>
<dbReference type="EMBL" id="BGPR01061194">
    <property type="protein sequence ID" value="GBO36924.1"/>
    <property type="molecule type" value="Genomic_DNA"/>
</dbReference>
<sequence length="94" mass="10273">MVSASGRRVTSSKPDLTKDSTYMSSTCVILDEWEFLVHAKSTGSNVLPLVWCGSLERGVPALVSSLPSDRGSYFRGPSQTRERSMTKLNCTINS</sequence>
<dbReference type="EMBL" id="BGPR01061193">
    <property type="protein sequence ID" value="GBO36923.1"/>
    <property type="molecule type" value="Genomic_DNA"/>
</dbReference>
<name>A0A4Y2WK00_ARAVE</name>
<dbReference type="AlphaFoldDB" id="A0A4Y2WK00"/>
<reference evidence="2 3" key="1">
    <citation type="journal article" date="2019" name="Sci. Rep.">
        <title>Orb-weaving spider Araneus ventricosus genome elucidates the spidroin gene catalogue.</title>
        <authorList>
            <person name="Kono N."/>
            <person name="Nakamura H."/>
            <person name="Ohtoshi R."/>
            <person name="Moran D.A.P."/>
            <person name="Shinohara A."/>
            <person name="Yoshida Y."/>
            <person name="Fujiwara M."/>
            <person name="Mori M."/>
            <person name="Tomita M."/>
            <person name="Arakawa K."/>
        </authorList>
    </citation>
    <scope>NUCLEOTIDE SEQUENCE [LARGE SCALE GENOMIC DNA]</scope>
</reference>
<dbReference type="Proteomes" id="UP000499080">
    <property type="component" value="Unassembled WGS sequence"/>
</dbReference>
<organism evidence="2 3">
    <name type="scientific">Araneus ventricosus</name>
    <name type="common">Orbweaver spider</name>
    <name type="synonym">Epeira ventricosa</name>
    <dbReference type="NCBI Taxonomy" id="182803"/>
    <lineage>
        <taxon>Eukaryota</taxon>
        <taxon>Metazoa</taxon>
        <taxon>Ecdysozoa</taxon>
        <taxon>Arthropoda</taxon>
        <taxon>Chelicerata</taxon>
        <taxon>Arachnida</taxon>
        <taxon>Araneae</taxon>
        <taxon>Araneomorphae</taxon>
        <taxon>Entelegynae</taxon>
        <taxon>Araneoidea</taxon>
        <taxon>Araneidae</taxon>
        <taxon>Araneus</taxon>
    </lineage>
</organism>
<keyword evidence="3" id="KW-1185">Reference proteome</keyword>